<accession>A0ACB7T3U9</accession>
<evidence type="ECO:0000313" key="1">
    <source>
        <dbReference type="EMBL" id="KAH6940806.1"/>
    </source>
</evidence>
<organism evidence="1 2">
    <name type="scientific">Hyalomma asiaticum</name>
    <name type="common">Tick</name>
    <dbReference type="NCBI Taxonomy" id="266040"/>
    <lineage>
        <taxon>Eukaryota</taxon>
        <taxon>Metazoa</taxon>
        <taxon>Ecdysozoa</taxon>
        <taxon>Arthropoda</taxon>
        <taxon>Chelicerata</taxon>
        <taxon>Arachnida</taxon>
        <taxon>Acari</taxon>
        <taxon>Parasitiformes</taxon>
        <taxon>Ixodida</taxon>
        <taxon>Ixodoidea</taxon>
        <taxon>Ixodidae</taxon>
        <taxon>Hyalomminae</taxon>
        <taxon>Hyalomma</taxon>
    </lineage>
</organism>
<comment type="caution">
    <text evidence="1">The sequence shown here is derived from an EMBL/GenBank/DDBJ whole genome shotgun (WGS) entry which is preliminary data.</text>
</comment>
<protein>
    <submittedName>
        <fullName evidence="1">Uncharacterized protein</fullName>
    </submittedName>
</protein>
<sequence length="126" mass="14249">MWSALRYKLPLKQLPLILLANMAGRCQHCETHASIPGAQPSDTSQEVQLRTHPPKRTRASNSDLQYWSRDERPPVTRGLLHHLGLGWTLRHQNGTISRDLVVQRATPAQSDVPTAWAGECRLRQLT</sequence>
<proteinExistence type="predicted"/>
<name>A0ACB7T3U9_HYAAI</name>
<dbReference type="Proteomes" id="UP000821845">
    <property type="component" value="Chromosome 11"/>
</dbReference>
<keyword evidence="2" id="KW-1185">Reference proteome</keyword>
<dbReference type="EMBL" id="CM023491">
    <property type="protein sequence ID" value="KAH6940806.1"/>
    <property type="molecule type" value="Genomic_DNA"/>
</dbReference>
<evidence type="ECO:0000313" key="2">
    <source>
        <dbReference type="Proteomes" id="UP000821845"/>
    </source>
</evidence>
<gene>
    <name evidence="1" type="ORF">HPB50_007025</name>
</gene>
<reference evidence="1" key="1">
    <citation type="submission" date="2020-05" db="EMBL/GenBank/DDBJ databases">
        <title>Large-scale comparative analyses of tick genomes elucidate their genetic diversity and vector capacities.</title>
        <authorList>
            <person name="Jia N."/>
            <person name="Wang J."/>
            <person name="Shi W."/>
            <person name="Du L."/>
            <person name="Sun Y."/>
            <person name="Zhan W."/>
            <person name="Jiang J."/>
            <person name="Wang Q."/>
            <person name="Zhang B."/>
            <person name="Ji P."/>
            <person name="Sakyi L.B."/>
            <person name="Cui X."/>
            <person name="Yuan T."/>
            <person name="Jiang B."/>
            <person name="Yang W."/>
            <person name="Lam T.T.-Y."/>
            <person name="Chang Q."/>
            <person name="Ding S."/>
            <person name="Wang X."/>
            <person name="Zhu J."/>
            <person name="Ruan X."/>
            <person name="Zhao L."/>
            <person name="Wei J."/>
            <person name="Que T."/>
            <person name="Du C."/>
            <person name="Cheng J."/>
            <person name="Dai P."/>
            <person name="Han X."/>
            <person name="Huang E."/>
            <person name="Gao Y."/>
            <person name="Liu J."/>
            <person name="Shao H."/>
            <person name="Ye R."/>
            <person name="Li L."/>
            <person name="Wei W."/>
            <person name="Wang X."/>
            <person name="Wang C."/>
            <person name="Yang T."/>
            <person name="Huo Q."/>
            <person name="Li W."/>
            <person name="Guo W."/>
            <person name="Chen H."/>
            <person name="Zhou L."/>
            <person name="Ni X."/>
            <person name="Tian J."/>
            <person name="Zhou Y."/>
            <person name="Sheng Y."/>
            <person name="Liu T."/>
            <person name="Pan Y."/>
            <person name="Xia L."/>
            <person name="Li J."/>
            <person name="Zhao F."/>
            <person name="Cao W."/>
        </authorList>
    </citation>
    <scope>NUCLEOTIDE SEQUENCE</scope>
    <source>
        <strain evidence="1">Hyas-2018</strain>
    </source>
</reference>